<dbReference type="InterPro" id="IPR056490">
    <property type="entry name" value="Rcc01698_C"/>
</dbReference>
<keyword evidence="5" id="KW-1185">Reference proteome</keyword>
<dbReference type="Gene3D" id="3.20.20.80">
    <property type="entry name" value="Glycosidases"/>
    <property type="match status" value="1"/>
</dbReference>
<dbReference type="CDD" id="cd19607">
    <property type="entry name" value="GTA_TIM-barrel-like"/>
    <property type="match status" value="1"/>
</dbReference>
<dbReference type="RefSeq" id="WP_209597172.1">
    <property type="nucleotide sequence ID" value="NZ_JAGJCF010000022.1"/>
</dbReference>
<feature type="domain" description="Rcc01698-like C-terminal" evidence="3">
    <location>
        <begin position="1035"/>
        <end position="1133"/>
    </location>
</feature>
<evidence type="ECO:0000259" key="1">
    <source>
        <dbReference type="Pfam" id="PF13547"/>
    </source>
</evidence>
<dbReference type="Proteomes" id="UP000678276">
    <property type="component" value="Unassembled WGS sequence"/>
</dbReference>
<dbReference type="EMBL" id="JAGJCF010000022">
    <property type="protein sequence ID" value="MBP0617931.1"/>
    <property type="molecule type" value="Genomic_DNA"/>
</dbReference>
<name>A0ABS4BNX7_9HYPH</name>
<evidence type="ECO:0000259" key="2">
    <source>
        <dbReference type="Pfam" id="PF13550"/>
    </source>
</evidence>
<protein>
    <submittedName>
        <fullName evidence="4">Glycoside hydrolase/phage tail family protein</fullName>
    </submittedName>
</protein>
<sequence length="1293" mass="138342">MATIVFQAAGAAFGTILGGPLGAVIGRAAGALAGSIFDGQLFSETKRYEGPRLEAGRVMTADEGGGVARVYGAARVAGQVIWTTRFEEKSETERQGGKGGAPTSEVTTYSYFGNVAVGLCEGPIAAIRRVWADGEEMDLSEIDVRVYLGDEEQQPDPLIEVKQGAGNAPAYRGLAYLVFERLPLEQYGNRIPQISCEVLRPVGRLEEQVRAVTIIPGATEHGLDPERVREKLSEGEDRLINRNVLHGDSDISASVDEMLALCPNLERAALVVSWFGDDLRAGHCSMRPKVEISKRRENTNWRVAGLSRDNARTVSTVDGSPAFGGTPSDGGVMRAIAALKDRGLKVTYYPFLLMDVPPGNGLPDPYGEQEQAAFPWRGRISLDVAVGRAGSADGTADARTAIAAFLGTAGPGDYSYSGGRVTYHGPSEWSYRRMIFHQARLAAAGGADAFVIGSELRGLTRIRDHEGRFPFVEGLIEIAEGVKQIMPGATVTYAADWSEYFGYQPSDGSGDVFFNLDPLWASSSIDVIGIDNYLPITDWRDGDEEPEAASIYDRDGLKAGIAAGEYFDWFYENEEARAEKDRTPISDGAYGKSWVFRPKDIVSWWSNRHFDRRGGIEIEQPTDYVPMAKPIWLTELGCPAIDKGPNQPNLFVDSKSAESAIPHFSRGGRDDLVQRRFLEAHLEHWSPGSAGFDEAANPASPLYGGRMIDPAAIHLWTFDARPFPAFPTLTEVWSDGENWRRGHWLNGRLGNAPLDALVAAILERHGIEAHDLSGLEASLAGWVETGPTSARDTLESLFSLVGAVAHAEDGRFVARSLERLRPKATISAFVDEEDAPFVELRRTEATATVDAVALSFLDPWRHYQPGSAEAMRASVAAPRRQLIGLPAVMDEAEAEAFAASILAENGSVSETASFAVPASDLSLAVGDVLRLDGRDGEWLVTRIETGASNRVSARRLPVRRGGAAAGGTIPSVAQLRPVLASQPFAAFLDLPLPPGGSGFEGARVAVSASPFAGYEVASLSDDGTLKSRARVAQPAVLGRLAGALRPGPEGRIDPANDLIVELPRGALSSVSPASMLSGGNLCAVRCDDGGFEVLQFERAEEIAPGQFRLSRLLRAQGGTEDAMAAGASAGAVFALLDGASAALSLAEGDVGRQLEFRVQPFGRARDDAAVLSESAALGGRSVRPLSPVHLRAAFAADGDVSIAWVRRTRTGGDSWAAREVPLGEEAERYHVLIEAESGISATIDTSEPRLSLSAAAQEQRFGVLPDALAVSVAQVSPVWGAGTFRKATFRRPG</sequence>
<accession>A0ABS4BNX7</accession>
<dbReference type="Pfam" id="PF13550">
    <property type="entry name" value="Phage-tail_3"/>
    <property type="match status" value="1"/>
</dbReference>
<feature type="domain" description="Tip attachment protein J" evidence="2">
    <location>
        <begin position="786"/>
        <end position="944"/>
    </location>
</feature>
<dbReference type="Pfam" id="PF23666">
    <property type="entry name" value="Rcc01698_C"/>
    <property type="match status" value="1"/>
</dbReference>
<feature type="domain" description="GTA TIM-barrel-like" evidence="1">
    <location>
        <begin position="429"/>
        <end position="727"/>
    </location>
</feature>
<proteinExistence type="predicted"/>
<dbReference type="Pfam" id="PF13547">
    <property type="entry name" value="GTA_TIM"/>
    <property type="match status" value="1"/>
</dbReference>
<evidence type="ECO:0000259" key="3">
    <source>
        <dbReference type="Pfam" id="PF23666"/>
    </source>
</evidence>
<dbReference type="InterPro" id="IPR025195">
    <property type="entry name" value="GTA_TIM_dom"/>
</dbReference>
<evidence type="ECO:0000313" key="4">
    <source>
        <dbReference type="EMBL" id="MBP0617931.1"/>
    </source>
</evidence>
<dbReference type="InterPro" id="IPR032876">
    <property type="entry name" value="J_dom"/>
</dbReference>
<gene>
    <name evidence="4" type="ORF">J6595_20320</name>
</gene>
<comment type="caution">
    <text evidence="4">The sequence shown here is derived from an EMBL/GenBank/DDBJ whole genome shotgun (WGS) entry which is preliminary data.</text>
</comment>
<reference evidence="4 5" key="1">
    <citation type="submission" date="2021-04" db="EMBL/GenBank/DDBJ databases">
        <title>Whole genome sequence of Jiella sp. KSK16Y-1.</title>
        <authorList>
            <person name="Tuo L."/>
        </authorList>
    </citation>
    <scope>NUCLEOTIDE SEQUENCE [LARGE SCALE GENOMIC DNA]</scope>
    <source>
        <strain evidence="4 5">KSK16Y-1</strain>
    </source>
</reference>
<evidence type="ECO:0000313" key="5">
    <source>
        <dbReference type="Proteomes" id="UP000678276"/>
    </source>
</evidence>
<organism evidence="4 5">
    <name type="scientific">Jiella mangrovi</name>
    <dbReference type="NCBI Taxonomy" id="2821407"/>
    <lineage>
        <taxon>Bacteria</taxon>
        <taxon>Pseudomonadati</taxon>
        <taxon>Pseudomonadota</taxon>
        <taxon>Alphaproteobacteria</taxon>
        <taxon>Hyphomicrobiales</taxon>
        <taxon>Aurantimonadaceae</taxon>
        <taxon>Jiella</taxon>
    </lineage>
</organism>
<dbReference type="SUPFAM" id="SSF51445">
    <property type="entry name" value="(Trans)glycosidases"/>
    <property type="match status" value="1"/>
</dbReference>
<keyword evidence="4" id="KW-0378">Hydrolase</keyword>
<dbReference type="GO" id="GO:0016787">
    <property type="term" value="F:hydrolase activity"/>
    <property type="evidence" value="ECO:0007669"/>
    <property type="project" value="UniProtKB-KW"/>
</dbReference>
<dbReference type="InterPro" id="IPR017853">
    <property type="entry name" value="GH"/>
</dbReference>